<accession>X1BRT5</accession>
<organism evidence="1">
    <name type="scientific">marine sediment metagenome</name>
    <dbReference type="NCBI Taxonomy" id="412755"/>
    <lineage>
        <taxon>unclassified sequences</taxon>
        <taxon>metagenomes</taxon>
        <taxon>ecological metagenomes</taxon>
    </lineage>
</organism>
<dbReference type="AlphaFoldDB" id="X1BRT5"/>
<reference evidence="1" key="1">
    <citation type="journal article" date="2014" name="Front. Microbiol.">
        <title>High frequency of phylogenetically diverse reductive dehalogenase-homologous genes in deep subseafloor sedimentary metagenomes.</title>
        <authorList>
            <person name="Kawai M."/>
            <person name="Futagami T."/>
            <person name="Toyoda A."/>
            <person name="Takaki Y."/>
            <person name="Nishi S."/>
            <person name="Hori S."/>
            <person name="Arai W."/>
            <person name="Tsubouchi T."/>
            <person name="Morono Y."/>
            <person name="Uchiyama I."/>
            <person name="Ito T."/>
            <person name="Fujiyama A."/>
            <person name="Inagaki F."/>
            <person name="Takami H."/>
        </authorList>
    </citation>
    <scope>NUCLEOTIDE SEQUENCE</scope>
    <source>
        <strain evidence="1">Expedition CK06-06</strain>
    </source>
</reference>
<gene>
    <name evidence="1" type="ORF">S01H4_28276</name>
</gene>
<name>X1BRT5_9ZZZZ</name>
<dbReference type="InterPro" id="IPR009620">
    <property type="entry name" value="UPF0236"/>
</dbReference>
<dbReference type="Pfam" id="PF06782">
    <property type="entry name" value="UPF0236"/>
    <property type="match status" value="1"/>
</dbReference>
<feature type="non-terminal residue" evidence="1">
    <location>
        <position position="97"/>
    </location>
</feature>
<proteinExistence type="predicted"/>
<comment type="caution">
    <text evidence="1">The sequence shown here is derived from an EMBL/GenBank/DDBJ whole genome shotgun (WGS) entry which is preliminary data.</text>
</comment>
<evidence type="ECO:0000313" key="1">
    <source>
        <dbReference type="EMBL" id="GAG83867.1"/>
    </source>
</evidence>
<protein>
    <submittedName>
        <fullName evidence="1">Uncharacterized protein</fullName>
    </submittedName>
</protein>
<sequence>MNNTISHTICIDTGKLEDMVQIEEKLMEMARKACRKMLVEIMAKKEEKIFKTEKHTKKGKVSRYICSQFGQVTYYRYKAKGEDGKYSFPLDKVLGIE</sequence>
<dbReference type="EMBL" id="BART01014018">
    <property type="protein sequence ID" value="GAG83867.1"/>
    <property type="molecule type" value="Genomic_DNA"/>
</dbReference>